<evidence type="ECO:0000256" key="1">
    <source>
        <dbReference type="ARBA" id="ARBA00022614"/>
    </source>
</evidence>
<keyword evidence="1" id="KW-0433">Leucine-rich repeat</keyword>
<comment type="caution">
    <text evidence="3">The sequence shown here is derived from an EMBL/GenBank/DDBJ whole genome shotgun (WGS) entry which is preliminary data.</text>
</comment>
<name>A0AAE0E1H5_9ROSI</name>
<dbReference type="Pfam" id="PF13855">
    <property type="entry name" value="LRR_8"/>
    <property type="match status" value="1"/>
</dbReference>
<dbReference type="Proteomes" id="UP001281410">
    <property type="component" value="Unassembled WGS sequence"/>
</dbReference>
<dbReference type="SMART" id="SM00369">
    <property type="entry name" value="LRR_TYP"/>
    <property type="match status" value="5"/>
</dbReference>
<dbReference type="EMBL" id="JANJYJ010000007">
    <property type="protein sequence ID" value="KAK3200768.1"/>
    <property type="molecule type" value="Genomic_DNA"/>
</dbReference>
<evidence type="ECO:0008006" key="5">
    <source>
        <dbReference type="Google" id="ProtNLM"/>
    </source>
</evidence>
<gene>
    <name evidence="3" type="ORF">Dsin_024183</name>
</gene>
<protein>
    <recommendedName>
        <fullName evidence="5">NB-ARC domain-containing protein</fullName>
    </recommendedName>
</protein>
<dbReference type="InterPro" id="IPR003591">
    <property type="entry name" value="Leu-rich_rpt_typical-subtyp"/>
</dbReference>
<keyword evidence="4" id="KW-1185">Reference proteome</keyword>
<dbReference type="SUPFAM" id="SSF52058">
    <property type="entry name" value="L domain-like"/>
    <property type="match status" value="3"/>
</dbReference>
<proteinExistence type="predicted"/>
<evidence type="ECO:0000313" key="4">
    <source>
        <dbReference type="Proteomes" id="UP001281410"/>
    </source>
</evidence>
<reference evidence="3" key="1">
    <citation type="journal article" date="2023" name="Plant J.">
        <title>Genome sequences and population genomics provide insights into the demographic history, inbreeding, and mutation load of two 'living fossil' tree species of Dipteronia.</title>
        <authorList>
            <person name="Feng Y."/>
            <person name="Comes H.P."/>
            <person name="Chen J."/>
            <person name="Zhu S."/>
            <person name="Lu R."/>
            <person name="Zhang X."/>
            <person name="Li P."/>
            <person name="Qiu J."/>
            <person name="Olsen K.M."/>
            <person name="Qiu Y."/>
        </authorList>
    </citation>
    <scope>NUCLEOTIDE SEQUENCE</scope>
    <source>
        <strain evidence="3">NBL</strain>
    </source>
</reference>
<organism evidence="3 4">
    <name type="scientific">Dipteronia sinensis</name>
    <dbReference type="NCBI Taxonomy" id="43782"/>
    <lineage>
        <taxon>Eukaryota</taxon>
        <taxon>Viridiplantae</taxon>
        <taxon>Streptophyta</taxon>
        <taxon>Embryophyta</taxon>
        <taxon>Tracheophyta</taxon>
        <taxon>Spermatophyta</taxon>
        <taxon>Magnoliopsida</taxon>
        <taxon>eudicotyledons</taxon>
        <taxon>Gunneridae</taxon>
        <taxon>Pentapetalae</taxon>
        <taxon>rosids</taxon>
        <taxon>malvids</taxon>
        <taxon>Sapindales</taxon>
        <taxon>Sapindaceae</taxon>
        <taxon>Hippocastanoideae</taxon>
        <taxon>Acereae</taxon>
        <taxon>Dipteronia</taxon>
    </lineage>
</organism>
<dbReference type="AlphaFoldDB" id="A0AAE0E1H5"/>
<dbReference type="GO" id="GO:0043531">
    <property type="term" value="F:ADP binding"/>
    <property type="evidence" value="ECO:0007669"/>
    <property type="project" value="InterPro"/>
</dbReference>
<evidence type="ECO:0000256" key="2">
    <source>
        <dbReference type="ARBA" id="ARBA00022737"/>
    </source>
</evidence>
<dbReference type="InterPro" id="IPR032675">
    <property type="entry name" value="LRR_dom_sf"/>
</dbReference>
<sequence>MGEEPESLKHKIKTKLEEKRSAALHEGKKYLLLVLDDEGNKMKDSDLQDIRAVLPSCDRIPLKILVTKRKSEEAPNIQESVTVTFEPLSLEGWLTIFENSIDKKFHEIQGFKELFDAIAQKSKGLPAAITVVAGALNYITRHSSGDWKLESALEKAAYYEKTDKGVNQLISCAYELFPSTVIQNCFWHSVQFFRKHGGIHYNELITHRIKEGNFDPFDHIEKAYKEGHCVLMELLDRSMLKIQDDNIVSMEGAALNMIDTRPRGYGGTANLGLACVFAYGEWKSLGRITQTDGMIKTLCNPKHWQKVSTLLIDGSCLPLESHDSFLDCMQELQVLAVFNPKFTLITSSLLKTDKLFVLLLRSCNLLEDIAHIMELKTLKVLEISGASQIKSLPEELFDGMTDLQSLNLSGLEIKTLPSLSNLKKLHLLILRRCSCLNKLPSLKQLINLEIIDLSGASSFVRFIDPTLLFLSNIQMIDLSGTAIGRIHMLPNLQQLPSLQILDLPGAITFNKFNYISMASLDDFRILDLSKTLISESPSIPSCLTELKLIGCSELLKLSCTTLKNLELLDVSNSSKLTEIEDESFQSLKYLHYLNLSNTKVVNLPSLSNLKNLRQLLLKDCSLLKNLPDLAGLTGLEVLDISGCENLDKLPILIAFKKLEVLYLSGCSALKVEGNVSFEHMSRLRKLSLDQCGMNLLSEIAAKSLERMTHLQILKLSGITEDMSSIFSKLTTLTNLGQLSLKDSLSKLEVLDLSGAAVTSVPFLEKLSNLRELLLSRCSSLKTLPSLKALIHLTVLDLSGTEIKEFPYEISELTCLKRLVLPHLREVDWGKIKRLPEDVVWGGCGISKPTEIVANDGKPFILVEGTRFFHFLKENPELQKACVNQVSFSVRPPGEQANNGENFCYSDEVMFSNYRHFSRYRKDALALEIRGFNSFPTGLEDVLKHAEYISLTYNMFMKHFSDLDAVHLTKLKGCWLQACPTMEIIFCEERDFELGKNLEILWVSNIHNLKRLYGGDVQSMDFKNLTHLHLDCCPKLDYVFPSSQFPENLEILRIKFCDSIKTVFEHEKPDKCKLSKLHTLLLFELPELTSIGITLQPVGKVKFWKCPKLDISEENLKSAEITSPGNE</sequence>
<dbReference type="InterPro" id="IPR027417">
    <property type="entry name" value="P-loop_NTPase"/>
</dbReference>
<dbReference type="SUPFAM" id="SSF52540">
    <property type="entry name" value="P-loop containing nucleoside triphosphate hydrolases"/>
    <property type="match status" value="1"/>
</dbReference>
<dbReference type="PROSITE" id="PS51450">
    <property type="entry name" value="LRR"/>
    <property type="match status" value="2"/>
</dbReference>
<dbReference type="PRINTS" id="PR00364">
    <property type="entry name" value="DISEASERSIST"/>
</dbReference>
<evidence type="ECO:0000313" key="3">
    <source>
        <dbReference type="EMBL" id="KAK3200768.1"/>
    </source>
</evidence>
<dbReference type="Gene3D" id="3.80.10.10">
    <property type="entry name" value="Ribonuclease Inhibitor"/>
    <property type="match status" value="5"/>
</dbReference>
<accession>A0AAE0E1H5</accession>
<dbReference type="InterPro" id="IPR001611">
    <property type="entry name" value="Leu-rich_rpt"/>
</dbReference>
<dbReference type="PANTHER" id="PTHR47186">
    <property type="entry name" value="LEUCINE-RICH REPEAT-CONTAINING PROTEIN 57"/>
    <property type="match status" value="1"/>
</dbReference>
<dbReference type="PANTHER" id="PTHR47186:SF18">
    <property type="entry name" value="RX N-TERMINAL DOMAIN-CONTAINING PROTEIN"/>
    <property type="match status" value="1"/>
</dbReference>
<keyword evidence="2" id="KW-0677">Repeat</keyword>